<evidence type="ECO:0000313" key="4">
    <source>
        <dbReference type="Proteomes" id="UP000193218"/>
    </source>
</evidence>
<dbReference type="EMBL" id="NBSH01000008">
    <property type="protein sequence ID" value="ORX36351.1"/>
    <property type="molecule type" value="Genomic_DNA"/>
</dbReference>
<dbReference type="AlphaFoldDB" id="A0A1Y1UE68"/>
<comment type="caution">
    <text evidence="3">The sequence shown here is derived from an EMBL/GenBank/DDBJ whole genome shotgun (WGS) entry which is preliminary data.</text>
</comment>
<dbReference type="InParanoid" id="A0A1Y1UE68"/>
<name>A0A1Y1UE68_9TREE</name>
<dbReference type="Proteomes" id="UP000193218">
    <property type="component" value="Unassembled WGS sequence"/>
</dbReference>
<feature type="region of interest" description="Disordered" evidence="1">
    <location>
        <begin position="242"/>
        <end position="274"/>
    </location>
</feature>
<keyword evidence="4" id="KW-1185">Reference proteome</keyword>
<accession>A0A1Y1UE68</accession>
<organism evidence="3 4">
    <name type="scientific">Kockovaella imperatae</name>
    <dbReference type="NCBI Taxonomy" id="4999"/>
    <lineage>
        <taxon>Eukaryota</taxon>
        <taxon>Fungi</taxon>
        <taxon>Dikarya</taxon>
        <taxon>Basidiomycota</taxon>
        <taxon>Agaricomycotina</taxon>
        <taxon>Tremellomycetes</taxon>
        <taxon>Tremellales</taxon>
        <taxon>Cuniculitremaceae</taxon>
        <taxon>Kockovaella</taxon>
    </lineage>
</organism>
<dbReference type="RefSeq" id="XP_021870452.1">
    <property type="nucleotide sequence ID" value="XM_022012930.1"/>
</dbReference>
<keyword evidence="2" id="KW-0472">Membrane</keyword>
<sequence>MSSTDPPRSSLIYLHFISPVMAFLSADNHGHQLFYILIGLLAAFGIVSFLSLMRARRRRRMILREVSVDGVLDVRRSVSLAPAILWGIRLANAICGTLTDIDTFQAERLGVMVPGVPGYIPIRERRTMNWTRFDGTEAPAWWEVENGEKAHGEESIQQARRDDRFMPGEHAFQPLAIIPPPEDRVIEPIELSPLPYFPNHLAYRESAYRPPPSKYQLGNPETLNSLRGAHLDIVTIIRMPFDGPNGRPPAAGPSSRPAAGNMMHHHHHHDDEDDPEAVFREWAGIELGIEKVDVDRR</sequence>
<gene>
    <name evidence="3" type="ORF">BD324DRAFT_490463</name>
</gene>
<keyword evidence="2" id="KW-1133">Transmembrane helix</keyword>
<protein>
    <submittedName>
        <fullName evidence="3">Uncharacterized protein</fullName>
    </submittedName>
</protein>
<reference evidence="3 4" key="1">
    <citation type="submission" date="2017-03" db="EMBL/GenBank/DDBJ databases">
        <title>Widespread Adenine N6-methylation of Active Genes in Fungi.</title>
        <authorList>
            <consortium name="DOE Joint Genome Institute"/>
            <person name="Mondo S.J."/>
            <person name="Dannebaum R.O."/>
            <person name="Kuo R.C."/>
            <person name="Louie K.B."/>
            <person name="Bewick A.J."/>
            <person name="Labutti K."/>
            <person name="Haridas S."/>
            <person name="Kuo A."/>
            <person name="Salamov A."/>
            <person name="Ahrendt S.R."/>
            <person name="Lau R."/>
            <person name="Bowen B.P."/>
            <person name="Lipzen A."/>
            <person name="Sullivan W."/>
            <person name="Andreopoulos W.B."/>
            <person name="Clum A."/>
            <person name="Lindquist E."/>
            <person name="Daum C."/>
            <person name="Northen T.R."/>
            <person name="Ramamoorthy G."/>
            <person name="Schmitz R.J."/>
            <person name="Gryganskyi A."/>
            <person name="Culley D."/>
            <person name="Magnuson J."/>
            <person name="James T.Y."/>
            <person name="O'Malley M.A."/>
            <person name="Stajich J.E."/>
            <person name="Spatafora J.W."/>
            <person name="Visel A."/>
            <person name="Grigoriev I.V."/>
        </authorList>
    </citation>
    <scope>NUCLEOTIDE SEQUENCE [LARGE SCALE GENOMIC DNA]</scope>
    <source>
        <strain evidence="3 4">NRRL Y-17943</strain>
    </source>
</reference>
<proteinExistence type="predicted"/>
<evidence type="ECO:0000313" key="3">
    <source>
        <dbReference type="EMBL" id="ORX36351.1"/>
    </source>
</evidence>
<keyword evidence="2" id="KW-0812">Transmembrane</keyword>
<dbReference type="GeneID" id="33554738"/>
<evidence type="ECO:0000256" key="1">
    <source>
        <dbReference type="SAM" id="MobiDB-lite"/>
    </source>
</evidence>
<feature type="transmembrane region" description="Helical" evidence="2">
    <location>
        <begin position="33"/>
        <end position="53"/>
    </location>
</feature>
<evidence type="ECO:0000256" key="2">
    <source>
        <dbReference type="SAM" id="Phobius"/>
    </source>
</evidence>
<dbReference type="OrthoDB" id="2572232at2759"/>